<keyword evidence="8" id="KW-1185">Reference proteome</keyword>
<feature type="transmembrane region" description="Helical" evidence="6">
    <location>
        <begin position="175"/>
        <end position="195"/>
    </location>
</feature>
<feature type="transmembrane region" description="Helical" evidence="6">
    <location>
        <begin position="324"/>
        <end position="345"/>
    </location>
</feature>
<dbReference type="Gene3D" id="1.50.10.150">
    <property type="entry name" value="Voltage-dependent anion channel"/>
    <property type="match status" value="1"/>
</dbReference>
<protein>
    <recommendedName>
        <fullName evidence="9">Malic acid transport protein</fullName>
    </recommendedName>
</protein>
<dbReference type="InterPro" id="IPR004695">
    <property type="entry name" value="SLAC1/Mae1/Ssu1/TehA"/>
</dbReference>
<organism evidence="7 8">
    <name type="scientific">Knufia fluminis</name>
    <dbReference type="NCBI Taxonomy" id="191047"/>
    <lineage>
        <taxon>Eukaryota</taxon>
        <taxon>Fungi</taxon>
        <taxon>Dikarya</taxon>
        <taxon>Ascomycota</taxon>
        <taxon>Pezizomycotina</taxon>
        <taxon>Eurotiomycetes</taxon>
        <taxon>Chaetothyriomycetidae</taxon>
        <taxon>Chaetothyriales</taxon>
        <taxon>Trichomeriaceae</taxon>
        <taxon>Knufia</taxon>
    </lineage>
</organism>
<evidence type="ECO:0000256" key="2">
    <source>
        <dbReference type="ARBA" id="ARBA00022692"/>
    </source>
</evidence>
<dbReference type="CDD" id="cd09317">
    <property type="entry name" value="TDT_Mae1_like"/>
    <property type="match status" value="1"/>
</dbReference>
<feature type="transmembrane region" description="Helical" evidence="6">
    <location>
        <begin position="142"/>
        <end position="163"/>
    </location>
</feature>
<sequence>MTPRPRHYDVEASPEDRKGTRQQPPGIKGRISHFTWSNFACTMSTGAIAVVLSQQPFTFDGLNVIGKIFFILDLVLLLAFMATMVTRFVLQPWKFTKSLHYPKEALFFGSFWVSIALVLTCTQQYGVPSCGPWLVKALEVCFWLYAACALLVAIFQYCTLFVAEQMPVSSAMPAWVFPVYPFLVIGPLAAVLIPSQPQSSALPIFVGGVLLQGLGWTVAMFMYSIYVIRLMSNELPPPSTRPGMFISVGPAGYTSAGLVALGNQAPNVIPQDFLSLPNFDVGAAIKVLGVMSGIFVWLVAFWFFALSLVAVLTGVRKMSFTLNWWAFIFPNAGMILAAIQIGMVLNSTGIKAVTSGMTILLVVAWLFTAGSHIVAVVRKQIWWQGRDEDDGMEDQISSGLKSLVHDSH</sequence>
<dbReference type="InterPro" id="IPR030185">
    <property type="entry name" value="Mae1"/>
</dbReference>
<feature type="region of interest" description="Disordered" evidence="5">
    <location>
        <begin position="1"/>
        <end position="27"/>
    </location>
</feature>
<evidence type="ECO:0000313" key="8">
    <source>
        <dbReference type="Proteomes" id="UP001316803"/>
    </source>
</evidence>
<evidence type="ECO:0000256" key="5">
    <source>
        <dbReference type="SAM" id="MobiDB-lite"/>
    </source>
</evidence>
<reference evidence="7 8" key="1">
    <citation type="submission" date="2022-12" db="EMBL/GenBank/DDBJ databases">
        <title>Genomic features and morphological characterization of a novel Knufia sp. strain isolated from spacecraft assembly facility.</title>
        <authorList>
            <person name="Teixeira M."/>
            <person name="Chander A.M."/>
            <person name="Stajich J.E."/>
            <person name="Venkateswaran K."/>
        </authorList>
    </citation>
    <scope>NUCLEOTIDE SEQUENCE [LARGE SCALE GENOMIC DNA]</scope>
    <source>
        <strain evidence="7 8">FJI-L2-BK-P2</strain>
    </source>
</reference>
<feature type="transmembrane region" description="Helical" evidence="6">
    <location>
        <begin position="201"/>
        <end position="223"/>
    </location>
</feature>
<dbReference type="GO" id="GO:0016020">
    <property type="term" value="C:membrane"/>
    <property type="evidence" value="ECO:0007669"/>
    <property type="project" value="UniProtKB-SubCell"/>
</dbReference>
<keyword evidence="3 6" id="KW-1133">Transmembrane helix</keyword>
<feature type="transmembrane region" description="Helical" evidence="6">
    <location>
        <begin position="357"/>
        <end position="377"/>
    </location>
</feature>
<feature type="transmembrane region" description="Helical" evidence="6">
    <location>
        <begin position="283"/>
        <end position="312"/>
    </location>
</feature>
<dbReference type="GO" id="GO:0015140">
    <property type="term" value="F:malate transmembrane transporter activity"/>
    <property type="evidence" value="ECO:0007669"/>
    <property type="project" value="InterPro"/>
</dbReference>
<evidence type="ECO:0000256" key="1">
    <source>
        <dbReference type="ARBA" id="ARBA00004141"/>
    </source>
</evidence>
<dbReference type="EMBL" id="JAKLMC020000004">
    <property type="protein sequence ID" value="KAK5956916.1"/>
    <property type="molecule type" value="Genomic_DNA"/>
</dbReference>
<feature type="transmembrane region" description="Helical" evidence="6">
    <location>
        <begin position="105"/>
        <end position="127"/>
    </location>
</feature>
<proteinExistence type="predicted"/>
<keyword evidence="2 6" id="KW-0812">Transmembrane</keyword>
<dbReference type="AlphaFoldDB" id="A0AAN8IAM4"/>
<evidence type="ECO:0008006" key="9">
    <source>
        <dbReference type="Google" id="ProtNLM"/>
    </source>
</evidence>
<dbReference type="InterPro" id="IPR038665">
    <property type="entry name" value="Voltage-dep_anion_channel_sf"/>
</dbReference>
<dbReference type="PANTHER" id="PTHR31162">
    <property type="entry name" value="MALIC ACID TRANSPORT PROTEIN-RELATED"/>
    <property type="match status" value="1"/>
</dbReference>
<evidence type="ECO:0000256" key="4">
    <source>
        <dbReference type="ARBA" id="ARBA00023136"/>
    </source>
</evidence>
<dbReference type="Proteomes" id="UP001316803">
    <property type="component" value="Unassembled WGS sequence"/>
</dbReference>
<comment type="subcellular location">
    <subcellularLocation>
        <location evidence="1">Membrane</location>
        <topology evidence="1">Multi-pass membrane protein</topology>
    </subcellularLocation>
</comment>
<evidence type="ECO:0000256" key="3">
    <source>
        <dbReference type="ARBA" id="ARBA00022989"/>
    </source>
</evidence>
<dbReference type="PANTHER" id="PTHR31162:SF0">
    <property type="entry name" value="MALIC ACID TRANSPORT PROTEIN"/>
    <property type="match status" value="1"/>
</dbReference>
<dbReference type="Pfam" id="PF03595">
    <property type="entry name" value="SLAC1"/>
    <property type="match status" value="1"/>
</dbReference>
<evidence type="ECO:0000256" key="6">
    <source>
        <dbReference type="SAM" id="Phobius"/>
    </source>
</evidence>
<evidence type="ECO:0000313" key="7">
    <source>
        <dbReference type="EMBL" id="KAK5956916.1"/>
    </source>
</evidence>
<accession>A0AAN8IAM4</accession>
<gene>
    <name evidence="7" type="ORF">OHC33_002405</name>
</gene>
<comment type="caution">
    <text evidence="7">The sequence shown here is derived from an EMBL/GenBank/DDBJ whole genome shotgun (WGS) entry which is preliminary data.</text>
</comment>
<feature type="transmembrane region" description="Helical" evidence="6">
    <location>
        <begin position="64"/>
        <end position="85"/>
    </location>
</feature>
<feature type="compositionally biased region" description="Basic and acidic residues" evidence="5">
    <location>
        <begin position="1"/>
        <end position="19"/>
    </location>
</feature>
<keyword evidence="4 6" id="KW-0472">Membrane</keyword>
<name>A0AAN8IAM4_9EURO</name>